<dbReference type="RefSeq" id="XP_070898472.1">
    <property type="nucleotide sequence ID" value="XM_071035765.1"/>
</dbReference>
<dbReference type="GeneID" id="98150929"/>
<sequence length="568" mass="63734">MDGISDTASIITVAQLAASIIRYMKAIVDAPLQKRRLLMEIIQARGLLLTLHELTDEVKDEDWSSTIQSLASHDGPISTFRQLLEDMAGKLGIASSGSCISTGFHRVRWPFDQTRLQEMLASLEKLKSSLILALANDHIRLSMEIRNEVHNVQAQLSEATINSRRQMIRSLSREQELIVKSLSLASLSPELDGEKVMELRPSTEWFLSHEDFKRWNTVNPIQQTLVLTGGPGSGKSTICRVARFFIRTWHQLHNICITAFFPLGQRRLSSESLVLSSIVQQILSERPYLVEHLTGLRVTGGPLSVADSIKLISLARGGLDQLYVILDEFDAYTQPGLRVLKTLLSIKPPINILIATRETQFLSEALKDYPFIRCEDARPSSVYLDSIKAMLEQEPCILAYLNHDPGKIAETAKHLIERSNGLYIYTTQMVKLLARARNKTQFQSALADRFPTLLETYDSMLRDVMEQPPELVKLAIKTLKSILRAGDPVEASRLISDLAPEIAASALQRDRNLTQAELIKAIESSCKGFVSSSDQVRTYGIHFHFIHQTAKEFLENKYANDSLAARSD</sequence>
<evidence type="ECO:0000259" key="2">
    <source>
        <dbReference type="Pfam" id="PF24883"/>
    </source>
</evidence>
<comment type="caution">
    <text evidence="3">The sequence shown here is derived from an EMBL/GenBank/DDBJ whole genome shotgun (WGS) entry which is preliminary data.</text>
</comment>
<reference evidence="3 4" key="1">
    <citation type="submission" date="2024-07" db="EMBL/GenBank/DDBJ databases">
        <title>Section-level genome sequencing and comparative genomics of Aspergillus sections Usti and Cavernicolus.</title>
        <authorList>
            <consortium name="Lawrence Berkeley National Laboratory"/>
            <person name="Nybo J.L."/>
            <person name="Vesth T.C."/>
            <person name="Theobald S."/>
            <person name="Frisvad J.C."/>
            <person name="Larsen T.O."/>
            <person name="Kjaerboelling I."/>
            <person name="Rothschild-Mancinelli K."/>
            <person name="Lyhne E.K."/>
            <person name="Kogle M.E."/>
            <person name="Barry K."/>
            <person name="Clum A."/>
            <person name="Na H."/>
            <person name="Ledsgaard L."/>
            <person name="Lin J."/>
            <person name="Lipzen A."/>
            <person name="Kuo A."/>
            <person name="Riley R."/>
            <person name="Mondo S."/>
            <person name="LaButti K."/>
            <person name="Haridas S."/>
            <person name="Pangalinan J."/>
            <person name="Salamov A.A."/>
            <person name="Simmons B.A."/>
            <person name="Magnuson J.K."/>
            <person name="Chen J."/>
            <person name="Drula E."/>
            <person name="Henrissat B."/>
            <person name="Wiebenga A."/>
            <person name="Lubbers R.J."/>
            <person name="Gomes A.C."/>
            <person name="Macurrencykelacurrency M.R."/>
            <person name="Stajich J."/>
            <person name="Grigoriev I.V."/>
            <person name="Mortensen U.H."/>
            <person name="De vries R.P."/>
            <person name="Baker S.E."/>
            <person name="Andersen M.R."/>
        </authorList>
    </citation>
    <scope>NUCLEOTIDE SEQUENCE [LARGE SCALE GENOMIC DNA]</scope>
    <source>
        <strain evidence="3 4">CBS 756.74</strain>
    </source>
</reference>
<accession>A0ABR4KC17</accession>
<dbReference type="InterPro" id="IPR056884">
    <property type="entry name" value="NPHP3-like_N"/>
</dbReference>
<name>A0ABR4KC17_9EURO</name>
<evidence type="ECO:0000313" key="4">
    <source>
        <dbReference type="Proteomes" id="UP001610444"/>
    </source>
</evidence>
<evidence type="ECO:0000256" key="1">
    <source>
        <dbReference type="ARBA" id="ARBA00022737"/>
    </source>
</evidence>
<dbReference type="Gene3D" id="3.40.50.300">
    <property type="entry name" value="P-loop containing nucleotide triphosphate hydrolases"/>
    <property type="match status" value="1"/>
</dbReference>
<dbReference type="SUPFAM" id="SSF52540">
    <property type="entry name" value="P-loop containing nucleoside triphosphate hydrolases"/>
    <property type="match status" value="1"/>
</dbReference>
<keyword evidence="4" id="KW-1185">Reference proteome</keyword>
<gene>
    <name evidence="3" type="ORF">BJX68DRAFT_102905</name>
</gene>
<evidence type="ECO:0000313" key="3">
    <source>
        <dbReference type="EMBL" id="KAL2848788.1"/>
    </source>
</evidence>
<dbReference type="Pfam" id="PF24883">
    <property type="entry name" value="NPHP3_N"/>
    <property type="match status" value="1"/>
</dbReference>
<dbReference type="InterPro" id="IPR027417">
    <property type="entry name" value="P-loop_NTPase"/>
</dbReference>
<dbReference type="Proteomes" id="UP001610444">
    <property type="component" value="Unassembled WGS sequence"/>
</dbReference>
<dbReference type="PANTHER" id="PTHR10039">
    <property type="entry name" value="AMELOGENIN"/>
    <property type="match status" value="1"/>
</dbReference>
<dbReference type="EMBL" id="JBFXLR010000025">
    <property type="protein sequence ID" value="KAL2848788.1"/>
    <property type="molecule type" value="Genomic_DNA"/>
</dbReference>
<dbReference type="CDD" id="cd02019">
    <property type="entry name" value="NK"/>
    <property type="match status" value="1"/>
</dbReference>
<feature type="domain" description="Nephrocystin 3-like N-terminal" evidence="2">
    <location>
        <begin position="203"/>
        <end position="357"/>
    </location>
</feature>
<keyword evidence="1" id="KW-0677">Repeat</keyword>
<proteinExistence type="predicted"/>
<protein>
    <recommendedName>
        <fullName evidence="2">Nephrocystin 3-like N-terminal domain-containing protein</fullName>
    </recommendedName>
</protein>
<organism evidence="3 4">
    <name type="scientific">Aspergillus pseudodeflectus</name>
    <dbReference type="NCBI Taxonomy" id="176178"/>
    <lineage>
        <taxon>Eukaryota</taxon>
        <taxon>Fungi</taxon>
        <taxon>Dikarya</taxon>
        <taxon>Ascomycota</taxon>
        <taxon>Pezizomycotina</taxon>
        <taxon>Eurotiomycetes</taxon>
        <taxon>Eurotiomycetidae</taxon>
        <taxon>Eurotiales</taxon>
        <taxon>Aspergillaceae</taxon>
        <taxon>Aspergillus</taxon>
        <taxon>Aspergillus subgen. Nidulantes</taxon>
    </lineage>
</organism>
<dbReference type="PANTHER" id="PTHR10039:SF5">
    <property type="entry name" value="NACHT DOMAIN-CONTAINING PROTEIN"/>
    <property type="match status" value="1"/>
</dbReference>